<organism evidence="2 3">
    <name type="scientific">Streptomyces showdoensis</name>
    <dbReference type="NCBI Taxonomy" id="68268"/>
    <lineage>
        <taxon>Bacteria</taxon>
        <taxon>Bacillati</taxon>
        <taxon>Actinomycetota</taxon>
        <taxon>Actinomycetes</taxon>
        <taxon>Kitasatosporales</taxon>
        <taxon>Streptomycetaceae</taxon>
        <taxon>Streptomyces</taxon>
    </lineage>
</organism>
<proteinExistence type="predicted"/>
<dbReference type="Proteomes" id="UP000265325">
    <property type="component" value="Unassembled WGS sequence"/>
</dbReference>
<dbReference type="RefSeq" id="WP_046906711.1">
    <property type="nucleotide sequence ID" value="NZ_BAAAXG010000013.1"/>
</dbReference>
<evidence type="ECO:0000313" key="3">
    <source>
        <dbReference type="Proteomes" id="UP000265325"/>
    </source>
</evidence>
<evidence type="ECO:0000313" key="2">
    <source>
        <dbReference type="EMBL" id="KKZ74503.1"/>
    </source>
</evidence>
<dbReference type="OrthoDB" id="4135481at2"/>
<protein>
    <recommendedName>
        <fullName evidence="1">CdiI immunity protein domain-containing protein</fullName>
    </recommendedName>
</protein>
<feature type="domain" description="CdiI immunity protein" evidence="1">
    <location>
        <begin position="121"/>
        <end position="207"/>
    </location>
</feature>
<accession>A0A2P2GSN5</accession>
<reference evidence="2 3" key="1">
    <citation type="submission" date="2015-05" db="EMBL/GenBank/DDBJ databases">
        <title>Draft Genome assembly of Streptomyces showdoensis.</title>
        <authorList>
            <person name="Thapa K.K."/>
            <person name="Metsa-Ketela M."/>
        </authorList>
    </citation>
    <scope>NUCLEOTIDE SEQUENCE [LARGE SCALE GENOMIC DNA]</scope>
    <source>
        <strain evidence="2 3">ATCC 15227</strain>
    </source>
</reference>
<comment type="caution">
    <text evidence="2">The sequence shown here is derived from an EMBL/GenBank/DDBJ whole genome shotgun (WGS) entry which is preliminary data.</text>
</comment>
<dbReference type="AlphaFoldDB" id="A0A2P2GSN5"/>
<name>A0A2P2GSN5_STREW</name>
<dbReference type="EMBL" id="LAQS01000008">
    <property type="protein sequence ID" value="KKZ74503.1"/>
    <property type="molecule type" value="Genomic_DNA"/>
</dbReference>
<sequence length="219" mass="23458">MSLNPAEHDRKYGELDQVVRAHLGLGPHVPEAVDAYLRQTWRTRPWAIAVAAGQLRAYADNPPGRLRLRLGEYYRLPDLGLAPEEVHGWLTGLADRLDASLEAGQAPPPAAPGTPWEWRARFPELAQLLGGWFSQDMPEEFGDHEAALADYLEGTDPGLVAQLTGELHELLALPLGEDGLALALVALGAEVQPPAPYTPGAWLTALALGLRGPGGAPPA</sequence>
<dbReference type="Pfam" id="PF18593">
    <property type="entry name" value="CdiI_2"/>
    <property type="match status" value="1"/>
</dbReference>
<gene>
    <name evidence="2" type="ORF">VO63_06995</name>
</gene>
<evidence type="ECO:0000259" key="1">
    <source>
        <dbReference type="Pfam" id="PF18593"/>
    </source>
</evidence>
<dbReference type="InterPro" id="IPR041129">
    <property type="entry name" value="CdiI_2"/>
</dbReference>
<keyword evidence="3" id="KW-1185">Reference proteome</keyword>